<proteinExistence type="predicted"/>
<feature type="region of interest" description="Disordered" evidence="1">
    <location>
        <begin position="76"/>
        <end position="113"/>
    </location>
</feature>
<dbReference type="Proteomes" id="UP001283361">
    <property type="component" value="Unassembled WGS sequence"/>
</dbReference>
<accession>A0AAE1DID0</accession>
<dbReference type="EMBL" id="JAWDGP010003786">
    <property type="protein sequence ID" value="KAK3770880.1"/>
    <property type="molecule type" value="Genomic_DNA"/>
</dbReference>
<evidence type="ECO:0000313" key="3">
    <source>
        <dbReference type="Proteomes" id="UP001283361"/>
    </source>
</evidence>
<name>A0AAE1DID0_9GAST</name>
<keyword evidence="3" id="KW-1185">Reference proteome</keyword>
<reference evidence="2" key="1">
    <citation type="journal article" date="2023" name="G3 (Bethesda)">
        <title>A reference genome for the long-term kleptoplast-retaining sea slug Elysia crispata morphotype clarki.</title>
        <authorList>
            <person name="Eastman K.E."/>
            <person name="Pendleton A.L."/>
            <person name="Shaikh M.A."/>
            <person name="Suttiyut T."/>
            <person name="Ogas R."/>
            <person name="Tomko P."/>
            <person name="Gavelis G."/>
            <person name="Widhalm J.R."/>
            <person name="Wisecaver J.H."/>
        </authorList>
    </citation>
    <scope>NUCLEOTIDE SEQUENCE</scope>
    <source>
        <strain evidence="2">ECLA1</strain>
    </source>
</reference>
<organism evidence="2 3">
    <name type="scientific">Elysia crispata</name>
    <name type="common">lettuce slug</name>
    <dbReference type="NCBI Taxonomy" id="231223"/>
    <lineage>
        <taxon>Eukaryota</taxon>
        <taxon>Metazoa</taxon>
        <taxon>Spiralia</taxon>
        <taxon>Lophotrochozoa</taxon>
        <taxon>Mollusca</taxon>
        <taxon>Gastropoda</taxon>
        <taxon>Heterobranchia</taxon>
        <taxon>Euthyneura</taxon>
        <taxon>Panpulmonata</taxon>
        <taxon>Sacoglossa</taxon>
        <taxon>Placobranchoidea</taxon>
        <taxon>Plakobranchidae</taxon>
        <taxon>Elysia</taxon>
    </lineage>
</organism>
<gene>
    <name evidence="2" type="ORF">RRG08_036479</name>
</gene>
<evidence type="ECO:0000313" key="2">
    <source>
        <dbReference type="EMBL" id="KAK3770880.1"/>
    </source>
</evidence>
<comment type="caution">
    <text evidence="2">The sequence shown here is derived from an EMBL/GenBank/DDBJ whole genome shotgun (WGS) entry which is preliminary data.</text>
</comment>
<feature type="region of interest" description="Disordered" evidence="1">
    <location>
        <begin position="1"/>
        <end position="47"/>
    </location>
</feature>
<feature type="compositionally biased region" description="Polar residues" evidence="1">
    <location>
        <begin position="104"/>
        <end position="113"/>
    </location>
</feature>
<sequence length="113" mass="12132">MSGNSSPGKFDRGDLSRTSLHLSGGARVLSPPGHSRGYSTCRPARGQCTRTRTGLHHTFLMDFIFAPGIPHRSILKLDNETGGRSSSLPPASIPTRSLPEEKSFSSSFHPTPS</sequence>
<dbReference type="AlphaFoldDB" id="A0AAE1DID0"/>
<evidence type="ECO:0000256" key="1">
    <source>
        <dbReference type="SAM" id="MobiDB-lite"/>
    </source>
</evidence>
<protein>
    <submittedName>
        <fullName evidence="2">Uncharacterized protein</fullName>
    </submittedName>
</protein>